<dbReference type="GO" id="GO:0005829">
    <property type="term" value="C:cytosol"/>
    <property type="evidence" value="ECO:0007669"/>
    <property type="project" value="TreeGrafter"/>
</dbReference>
<accession>A0A8C4QQ21</accession>
<dbReference type="Gene3D" id="1.20.1050.10">
    <property type="match status" value="1"/>
</dbReference>
<dbReference type="InterPro" id="IPR004046">
    <property type="entry name" value="GST_C"/>
</dbReference>
<evidence type="ECO:0000256" key="4">
    <source>
        <dbReference type="ARBA" id="ARBA00050230"/>
    </source>
</evidence>
<comment type="catalytic activity">
    <reaction evidence="4">
        <text>prostaglandin J2 + glutathione = prostaglandin J2-S-(S)-glutathione</text>
        <dbReference type="Rhea" id="RHEA:50808"/>
        <dbReference type="ChEBI" id="CHEBI:57925"/>
        <dbReference type="ChEBI" id="CHEBI:133396"/>
        <dbReference type="ChEBI" id="CHEBI:133772"/>
    </reaction>
    <physiologicalReaction direction="left-to-right" evidence="4">
        <dbReference type="Rhea" id="RHEA:50809"/>
    </physiologicalReaction>
</comment>
<dbReference type="InterPro" id="IPR040079">
    <property type="entry name" value="Glutathione_S-Trfase"/>
</dbReference>
<comment type="catalytic activity">
    <reaction evidence="7">
        <text>prostaglandin J2 + glutathione = prostaglandin J2-S-(R)-glutathione</text>
        <dbReference type="Rhea" id="RHEA:50804"/>
        <dbReference type="ChEBI" id="CHEBI:57925"/>
        <dbReference type="ChEBI" id="CHEBI:133396"/>
        <dbReference type="ChEBI" id="CHEBI:133771"/>
    </reaction>
    <physiologicalReaction direction="left-to-right" evidence="7">
        <dbReference type="Rhea" id="RHEA:50805"/>
    </physiologicalReaction>
</comment>
<dbReference type="PRINTS" id="PR01268">
    <property type="entry name" value="GSTRNSFRASEP"/>
</dbReference>
<proteinExistence type="inferred from homology"/>
<evidence type="ECO:0000256" key="9">
    <source>
        <dbReference type="ARBA" id="ARBA00062404"/>
    </source>
</evidence>
<dbReference type="PANTHER" id="PTHR11571">
    <property type="entry name" value="GLUTATHIONE S-TRANSFERASE"/>
    <property type="match status" value="1"/>
</dbReference>
<dbReference type="InterPro" id="IPR036249">
    <property type="entry name" value="Thioredoxin-like_sf"/>
</dbReference>
<dbReference type="PROSITE" id="PS50404">
    <property type="entry name" value="GST_NTER"/>
    <property type="match status" value="1"/>
</dbReference>
<evidence type="ECO:0000313" key="13">
    <source>
        <dbReference type="Proteomes" id="UP000694388"/>
    </source>
</evidence>
<dbReference type="GO" id="GO:0005739">
    <property type="term" value="C:mitochondrion"/>
    <property type="evidence" value="ECO:0007669"/>
    <property type="project" value="UniProtKB-SubCell"/>
</dbReference>
<dbReference type="GeneTree" id="ENSGT00940000166750"/>
<keyword evidence="2 10" id="KW-0808">Transferase</keyword>
<dbReference type="Gene3D" id="3.40.30.10">
    <property type="entry name" value="Glutaredoxin"/>
    <property type="match status" value="1"/>
</dbReference>
<dbReference type="Pfam" id="PF02798">
    <property type="entry name" value="GST_N"/>
    <property type="match status" value="1"/>
</dbReference>
<evidence type="ECO:0000256" key="2">
    <source>
        <dbReference type="ARBA" id="ARBA00022679"/>
    </source>
</evidence>
<evidence type="ECO:0000256" key="7">
    <source>
        <dbReference type="ARBA" id="ARBA00051593"/>
    </source>
</evidence>
<dbReference type="EC" id="2.5.1.18" evidence="10"/>
<keyword evidence="10" id="KW-0496">Mitochondrion</keyword>
<comment type="catalytic activity">
    <reaction evidence="5">
        <text>11(S)-hydroxy-14(S),15(S)-epoxy-(5Z,8Z,12E)-eicosatrienoate + glutathione = (11S,15S)-dihydroxy-14(R)-S-glutathionyl-(5Z,8Z,12E)-eicosatrienoate</text>
        <dbReference type="Rhea" id="RHEA:50260"/>
        <dbReference type="ChEBI" id="CHEBI:57925"/>
        <dbReference type="ChEBI" id="CHEBI:132200"/>
        <dbReference type="ChEBI" id="CHEBI:132201"/>
    </reaction>
    <physiologicalReaction direction="left-to-right" evidence="5">
        <dbReference type="Rhea" id="RHEA:50261"/>
    </physiologicalReaction>
</comment>
<evidence type="ECO:0000256" key="5">
    <source>
        <dbReference type="ARBA" id="ARBA00050398"/>
    </source>
</evidence>
<evidence type="ECO:0000259" key="11">
    <source>
        <dbReference type="PROSITE" id="PS50404"/>
    </source>
</evidence>
<evidence type="ECO:0000256" key="3">
    <source>
        <dbReference type="ARBA" id="ARBA00049385"/>
    </source>
</evidence>
<comment type="catalytic activity">
    <reaction evidence="6">
        <text>prostaglandin A2 + glutathione = prostaglandin A2-S-(S)-glutathione</text>
        <dbReference type="Rhea" id="RHEA:50800"/>
        <dbReference type="ChEBI" id="CHEBI:57925"/>
        <dbReference type="ChEBI" id="CHEBI:133370"/>
        <dbReference type="ChEBI" id="CHEBI:133769"/>
    </reaction>
    <physiologicalReaction direction="left-to-right" evidence="6">
        <dbReference type="Rhea" id="RHEA:50801"/>
    </physiologicalReaction>
</comment>
<name>A0A8C4QQ21_EPTBU</name>
<comment type="catalytic activity">
    <reaction evidence="3">
        <text>RX + glutathione = an S-substituted glutathione + a halide anion + H(+)</text>
        <dbReference type="Rhea" id="RHEA:16437"/>
        <dbReference type="ChEBI" id="CHEBI:15378"/>
        <dbReference type="ChEBI" id="CHEBI:16042"/>
        <dbReference type="ChEBI" id="CHEBI:17792"/>
        <dbReference type="ChEBI" id="CHEBI:57925"/>
        <dbReference type="ChEBI" id="CHEBI:90779"/>
        <dbReference type="EC" id="2.5.1.18"/>
    </reaction>
    <physiologicalReaction direction="left-to-right" evidence="3">
        <dbReference type="Rhea" id="RHEA:16438"/>
    </physiologicalReaction>
</comment>
<dbReference type="OMA" id="RRDRWEA"/>
<sequence>MSNFKITYFPCRGRCTAIKMLLSDQGMTWEEDTISSLSEWESSETKKESAFGQLPGFTDGDFTMYQSNAILRYLARKFDLYGSNDKEAACIDMLNDGVEDLRMKYLNMIYTNYEEGKADFVKSLSVQLNHFEKLLFKNQEGKVCLVGSKVSYFIFLICSTVPLLHLTVFPSRRCNSVHLTACSQTPLTILTSLCH</sequence>
<dbReference type="GO" id="GO:0005634">
    <property type="term" value="C:nucleus"/>
    <property type="evidence" value="ECO:0007669"/>
    <property type="project" value="UniProtKB-SubCell"/>
</dbReference>
<comment type="subunit">
    <text evidence="9">Homodimer. Interacts with CDK5.</text>
</comment>
<reference evidence="12" key="2">
    <citation type="submission" date="2025-09" db="UniProtKB">
        <authorList>
            <consortium name="Ensembl"/>
        </authorList>
    </citation>
    <scope>IDENTIFICATION</scope>
</reference>
<evidence type="ECO:0000313" key="12">
    <source>
        <dbReference type="Ensembl" id="ENSEBUP00000017711.1"/>
    </source>
</evidence>
<dbReference type="PANTHER" id="PTHR11571:SF141">
    <property type="entry name" value="GLUTATHIONE S-TRANSFERASE"/>
    <property type="match status" value="1"/>
</dbReference>
<dbReference type="SFLD" id="SFLDG01205">
    <property type="entry name" value="AMPS.1"/>
    <property type="match status" value="1"/>
</dbReference>
<dbReference type="SUPFAM" id="SSF52833">
    <property type="entry name" value="Thioredoxin-like"/>
    <property type="match status" value="1"/>
</dbReference>
<feature type="domain" description="GST N-terminal" evidence="11">
    <location>
        <begin position="2"/>
        <end position="82"/>
    </location>
</feature>
<evidence type="ECO:0000256" key="6">
    <source>
        <dbReference type="ARBA" id="ARBA00051481"/>
    </source>
</evidence>
<evidence type="ECO:0000256" key="1">
    <source>
        <dbReference type="ARBA" id="ARBA00007297"/>
    </source>
</evidence>
<dbReference type="FunFam" id="1.20.1050.10:FF:000053">
    <property type="entry name" value="Glutathione S-transferase P"/>
    <property type="match status" value="1"/>
</dbReference>
<dbReference type="Proteomes" id="UP000694388">
    <property type="component" value="Unplaced"/>
</dbReference>
<dbReference type="GO" id="GO:0004364">
    <property type="term" value="F:glutathione transferase activity"/>
    <property type="evidence" value="ECO:0007669"/>
    <property type="project" value="UniProtKB-UniRule"/>
</dbReference>
<dbReference type="InterPro" id="IPR036282">
    <property type="entry name" value="Glutathione-S-Trfase_C_sf"/>
</dbReference>
<dbReference type="InterPro" id="IPR003082">
    <property type="entry name" value="GST_pi"/>
</dbReference>
<organism evidence="12 13">
    <name type="scientific">Eptatretus burgeri</name>
    <name type="common">Inshore hagfish</name>
    <dbReference type="NCBI Taxonomy" id="7764"/>
    <lineage>
        <taxon>Eukaryota</taxon>
        <taxon>Metazoa</taxon>
        <taxon>Chordata</taxon>
        <taxon>Craniata</taxon>
        <taxon>Vertebrata</taxon>
        <taxon>Cyclostomata</taxon>
        <taxon>Myxini</taxon>
        <taxon>Myxiniformes</taxon>
        <taxon>Myxinidae</taxon>
        <taxon>Eptatretinae</taxon>
        <taxon>Eptatretus</taxon>
    </lineage>
</organism>
<dbReference type="SFLD" id="SFLDG00363">
    <property type="entry name" value="AMPS_(cytGST):_Alpha-__Mu-__Pi"/>
    <property type="match status" value="1"/>
</dbReference>
<dbReference type="InterPro" id="IPR004045">
    <property type="entry name" value="Glutathione_S-Trfase_N"/>
</dbReference>
<dbReference type="SUPFAM" id="SSF47616">
    <property type="entry name" value="GST C-terminal domain-like"/>
    <property type="match status" value="1"/>
</dbReference>
<evidence type="ECO:0000256" key="8">
    <source>
        <dbReference type="ARBA" id="ARBA00056425"/>
    </source>
</evidence>
<comment type="subcellular location">
    <subcellularLocation>
        <location evidence="10">Cytoplasm</location>
    </subcellularLocation>
    <subcellularLocation>
        <location evidence="10">Mitochondrion</location>
    </subcellularLocation>
    <subcellularLocation>
        <location evidence="10">Nucleus</location>
    </subcellularLocation>
</comment>
<dbReference type="Pfam" id="PF14497">
    <property type="entry name" value="GST_C_3"/>
    <property type="match status" value="1"/>
</dbReference>
<dbReference type="Ensembl" id="ENSEBUT00000018287.1">
    <property type="protein sequence ID" value="ENSEBUP00000017711.1"/>
    <property type="gene ID" value="ENSEBUG00000011072.1"/>
</dbReference>
<dbReference type="GO" id="GO:0006749">
    <property type="term" value="P:glutathione metabolic process"/>
    <property type="evidence" value="ECO:0007669"/>
    <property type="project" value="UniProtKB-UniRule"/>
</dbReference>
<dbReference type="InterPro" id="IPR050213">
    <property type="entry name" value="GST_superfamily"/>
</dbReference>
<dbReference type="SFLD" id="SFLDS00019">
    <property type="entry name" value="Glutathione_Transferase_(cytos"/>
    <property type="match status" value="1"/>
</dbReference>
<evidence type="ECO:0000256" key="10">
    <source>
        <dbReference type="RuleBase" id="RU368105"/>
    </source>
</evidence>
<protein>
    <recommendedName>
        <fullName evidence="10">Glutathione S-transferase</fullName>
        <ecNumber evidence="10">2.5.1.18</ecNumber>
    </recommendedName>
    <alternativeName>
        <fullName evidence="10">GST class-pi</fullName>
    </alternativeName>
</protein>
<comment type="similarity">
    <text evidence="1 10">Belongs to the GST superfamily. Pi family.</text>
</comment>
<keyword evidence="10" id="KW-0963">Cytoplasm</keyword>
<keyword evidence="13" id="KW-1185">Reference proteome</keyword>
<dbReference type="AlphaFoldDB" id="A0A8C4QQ21"/>
<comment type="function">
    <text evidence="8">Conjugation of reduced glutathione to a wide number of exogenous and endogenous hydrophobic electrophiles. Involved in the formation of glutathione conjugates of both prostaglandin A2 (PGA2) and prostaglandin J2 (PGJ2). Participates in the formation of novel hepoxilin regioisomers. Negatively regulates CDK5 activity via p25/p35 translocation to prevent neurodegeneration.</text>
</comment>
<reference evidence="12" key="1">
    <citation type="submission" date="2025-08" db="UniProtKB">
        <authorList>
            <consortium name="Ensembl"/>
        </authorList>
    </citation>
    <scope>IDENTIFICATION</scope>
</reference>
<keyword evidence="10" id="KW-0539">Nucleus</keyword>